<evidence type="ECO:0000259" key="2">
    <source>
        <dbReference type="PROSITE" id="PS50181"/>
    </source>
</evidence>
<dbReference type="PROSITE" id="PS50181">
    <property type="entry name" value="FBOX"/>
    <property type="match status" value="1"/>
</dbReference>
<proteinExistence type="predicted"/>
<gene>
    <name evidence="3" type="ORF">BV898_10512</name>
</gene>
<dbReference type="SUPFAM" id="SSF81383">
    <property type="entry name" value="F-box domain"/>
    <property type="match status" value="1"/>
</dbReference>
<dbReference type="Pfam" id="PF12937">
    <property type="entry name" value="F-box-like"/>
    <property type="match status" value="1"/>
</dbReference>
<feature type="domain" description="F-box" evidence="2">
    <location>
        <begin position="30"/>
        <end position="67"/>
    </location>
</feature>
<dbReference type="Gene3D" id="1.20.1280.50">
    <property type="match status" value="1"/>
</dbReference>
<reference evidence="4" key="1">
    <citation type="submission" date="2017-01" db="EMBL/GenBank/DDBJ databases">
        <title>Comparative genomics of anhydrobiosis in the tardigrade Hypsibius dujardini.</title>
        <authorList>
            <person name="Yoshida Y."/>
            <person name="Koutsovoulos G."/>
            <person name="Laetsch D."/>
            <person name="Stevens L."/>
            <person name="Kumar S."/>
            <person name="Horikawa D."/>
            <person name="Ishino K."/>
            <person name="Komine S."/>
            <person name="Tomita M."/>
            <person name="Blaxter M."/>
            <person name="Arakawa K."/>
        </authorList>
    </citation>
    <scope>NUCLEOTIDE SEQUENCE [LARGE SCALE GENOMIC DNA]</scope>
    <source>
        <strain evidence="4">Z151</strain>
    </source>
</reference>
<sequence length="287" mass="31976">MSTSSQVALGRSPFSTESQQIVTTDSEIPDAGFDSLPPEMLVKIFVKWDAVQRVQLQRVCHRWHSLLASPIQRDVRITDPNRFLALFQGSSYGSHNPLQTHLGRMMGPTTRCLTVQGPSSCLDNPTRLLHALALGKISAVCPSLSRLTFTDGWVTVSLFDRVPASVQTITLRNVKVAHITAIHPMIYCHDVNIADTVTVMRKEPGLGGFKAAFFEVVERYAPRLSAEGISQLAGRILAVTNWNTIARIDRIVKTRERDFIPSELPKLKNVTLWELHTFLFGHNAPLI</sequence>
<comment type="caution">
    <text evidence="3">The sequence shown here is derived from an EMBL/GenBank/DDBJ whole genome shotgun (WGS) entry which is preliminary data.</text>
</comment>
<keyword evidence="4" id="KW-1185">Reference proteome</keyword>
<organism evidence="3 4">
    <name type="scientific">Hypsibius exemplaris</name>
    <name type="common">Freshwater tardigrade</name>
    <dbReference type="NCBI Taxonomy" id="2072580"/>
    <lineage>
        <taxon>Eukaryota</taxon>
        <taxon>Metazoa</taxon>
        <taxon>Ecdysozoa</taxon>
        <taxon>Tardigrada</taxon>
        <taxon>Eutardigrada</taxon>
        <taxon>Parachela</taxon>
        <taxon>Hypsibioidea</taxon>
        <taxon>Hypsibiidae</taxon>
        <taxon>Hypsibius</taxon>
    </lineage>
</organism>
<dbReference type="EMBL" id="MTYJ01000091">
    <property type="protein sequence ID" value="OQV15280.1"/>
    <property type="molecule type" value="Genomic_DNA"/>
</dbReference>
<dbReference type="InterPro" id="IPR001810">
    <property type="entry name" value="F-box_dom"/>
</dbReference>
<evidence type="ECO:0000256" key="1">
    <source>
        <dbReference type="SAM" id="MobiDB-lite"/>
    </source>
</evidence>
<dbReference type="CDD" id="cd09917">
    <property type="entry name" value="F-box_SF"/>
    <property type="match status" value="1"/>
</dbReference>
<dbReference type="AlphaFoldDB" id="A0A1W0WJ81"/>
<evidence type="ECO:0000313" key="3">
    <source>
        <dbReference type="EMBL" id="OQV15280.1"/>
    </source>
</evidence>
<dbReference type="InterPro" id="IPR036047">
    <property type="entry name" value="F-box-like_dom_sf"/>
</dbReference>
<evidence type="ECO:0000313" key="4">
    <source>
        <dbReference type="Proteomes" id="UP000192578"/>
    </source>
</evidence>
<protein>
    <recommendedName>
        <fullName evidence="2">F-box domain-containing protein</fullName>
    </recommendedName>
</protein>
<accession>A0A1W0WJ81</accession>
<feature type="region of interest" description="Disordered" evidence="1">
    <location>
        <begin position="1"/>
        <end position="21"/>
    </location>
</feature>
<name>A0A1W0WJ81_HYPEX</name>
<dbReference type="Proteomes" id="UP000192578">
    <property type="component" value="Unassembled WGS sequence"/>
</dbReference>